<dbReference type="PANTHER" id="PTHR43708">
    <property type="entry name" value="CONSERVED EXPRESSED OXIDOREDUCTASE (EUROFUNG)"/>
    <property type="match status" value="1"/>
</dbReference>
<protein>
    <submittedName>
        <fullName evidence="3">Putative oxidoreductase YcjS</fullName>
        <ecNumber evidence="3">1.-.-.-</ecNumber>
    </submittedName>
</protein>
<dbReference type="GO" id="GO:0000166">
    <property type="term" value="F:nucleotide binding"/>
    <property type="evidence" value="ECO:0007669"/>
    <property type="project" value="InterPro"/>
</dbReference>
<reference evidence="3 4" key="1">
    <citation type="submission" date="2019-02" db="EMBL/GenBank/DDBJ databases">
        <title>Deep-cultivation of Planctomycetes and their phenomic and genomic characterization uncovers novel biology.</title>
        <authorList>
            <person name="Wiegand S."/>
            <person name="Jogler M."/>
            <person name="Boedeker C."/>
            <person name="Pinto D."/>
            <person name="Vollmers J."/>
            <person name="Rivas-Marin E."/>
            <person name="Kohn T."/>
            <person name="Peeters S.H."/>
            <person name="Heuer A."/>
            <person name="Rast P."/>
            <person name="Oberbeckmann S."/>
            <person name="Bunk B."/>
            <person name="Jeske O."/>
            <person name="Meyerdierks A."/>
            <person name="Storesund J.E."/>
            <person name="Kallscheuer N."/>
            <person name="Luecker S."/>
            <person name="Lage O.M."/>
            <person name="Pohl T."/>
            <person name="Merkel B.J."/>
            <person name="Hornburger P."/>
            <person name="Mueller R.-W."/>
            <person name="Bruemmer F."/>
            <person name="Labrenz M."/>
            <person name="Spormann A.M."/>
            <person name="Op den Camp H."/>
            <person name="Overmann J."/>
            <person name="Amann R."/>
            <person name="Jetten M.S.M."/>
            <person name="Mascher T."/>
            <person name="Medema M.H."/>
            <person name="Devos D.P."/>
            <person name="Kaster A.-K."/>
            <person name="Ovreas L."/>
            <person name="Rohde M."/>
            <person name="Galperin M.Y."/>
            <person name="Jogler C."/>
        </authorList>
    </citation>
    <scope>NUCLEOTIDE SEQUENCE [LARGE SCALE GENOMIC DNA]</scope>
    <source>
        <strain evidence="3 4">ElP</strain>
    </source>
</reference>
<dbReference type="Gene3D" id="3.40.50.720">
    <property type="entry name" value="NAD(P)-binding Rossmann-like Domain"/>
    <property type="match status" value="1"/>
</dbReference>
<dbReference type="EC" id="1.-.-.-" evidence="3"/>
<dbReference type="RefSeq" id="WP_145269815.1">
    <property type="nucleotide sequence ID" value="NZ_CP036426.1"/>
</dbReference>
<feature type="domain" description="Gfo/Idh/MocA-like oxidoreductase N-terminal" evidence="1">
    <location>
        <begin position="5"/>
        <end position="119"/>
    </location>
</feature>
<name>A0A518H1L6_9BACT</name>
<sequence>MTPLRFAAFGAGFWARYQLAAWREVPGAKCVALCDPDRAKAEALAAEAGVPAVYDDPATLLDREAPDFIDVITGVDSHPPLVLMAAERGIPAICQKPMAASYGEAERMVSACREAGVPLLIHENWRWQGAIRAFKAVLDSGRIGRPFRARIDFITGFPVFDNQPALRELDQFILTDIGTHILDAARFLFGEAEGLMALTRRVHEDIRGEDVASVMLAMQGGAIVSCNMAYAGNPLEVDRFPETFVAVEADRGSARLDPDFWIRETTAEGTFSRRCPPARFPWADPSYDAAHASMVPCLADLLAHLGGGRRAETTGEDNLRTLRLVFESYRSAAERRFITLA</sequence>
<evidence type="ECO:0000259" key="2">
    <source>
        <dbReference type="Pfam" id="PF22725"/>
    </source>
</evidence>
<dbReference type="SUPFAM" id="SSF51735">
    <property type="entry name" value="NAD(P)-binding Rossmann-fold domains"/>
    <property type="match status" value="1"/>
</dbReference>
<dbReference type="InterPro" id="IPR055170">
    <property type="entry name" value="GFO_IDH_MocA-like_dom"/>
</dbReference>
<dbReference type="InterPro" id="IPR036291">
    <property type="entry name" value="NAD(P)-bd_dom_sf"/>
</dbReference>
<keyword evidence="4" id="KW-1185">Reference proteome</keyword>
<accession>A0A518H1L6</accession>
<dbReference type="Proteomes" id="UP000317835">
    <property type="component" value="Chromosome"/>
</dbReference>
<dbReference type="OrthoDB" id="9795543at2"/>
<dbReference type="GO" id="GO:0016491">
    <property type="term" value="F:oxidoreductase activity"/>
    <property type="evidence" value="ECO:0007669"/>
    <property type="project" value="UniProtKB-KW"/>
</dbReference>
<evidence type="ECO:0000313" key="4">
    <source>
        <dbReference type="Proteomes" id="UP000317835"/>
    </source>
</evidence>
<keyword evidence="3" id="KW-0560">Oxidoreductase</keyword>
<dbReference type="SUPFAM" id="SSF55347">
    <property type="entry name" value="Glyceraldehyde-3-phosphate dehydrogenase-like, C-terminal domain"/>
    <property type="match status" value="1"/>
</dbReference>
<dbReference type="PANTHER" id="PTHR43708:SF8">
    <property type="entry name" value="OXIDOREDUCTASE"/>
    <property type="match status" value="1"/>
</dbReference>
<dbReference type="InterPro" id="IPR051317">
    <property type="entry name" value="Gfo/Idh/MocA_oxidoreduct"/>
</dbReference>
<dbReference type="Gene3D" id="3.30.360.10">
    <property type="entry name" value="Dihydrodipicolinate Reductase, domain 2"/>
    <property type="match status" value="1"/>
</dbReference>
<dbReference type="KEGG" id="tpla:ElP_26200"/>
<organism evidence="3 4">
    <name type="scientific">Tautonia plasticadhaerens</name>
    <dbReference type="NCBI Taxonomy" id="2527974"/>
    <lineage>
        <taxon>Bacteria</taxon>
        <taxon>Pseudomonadati</taxon>
        <taxon>Planctomycetota</taxon>
        <taxon>Planctomycetia</taxon>
        <taxon>Isosphaerales</taxon>
        <taxon>Isosphaeraceae</taxon>
        <taxon>Tautonia</taxon>
    </lineage>
</organism>
<dbReference type="InterPro" id="IPR000683">
    <property type="entry name" value="Gfo/Idh/MocA-like_OxRdtase_N"/>
</dbReference>
<dbReference type="Pfam" id="PF22725">
    <property type="entry name" value="GFO_IDH_MocA_C3"/>
    <property type="match status" value="1"/>
</dbReference>
<dbReference type="Pfam" id="PF01408">
    <property type="entry name" value="GFO_IDH_MocA"/>
    <property type="match status" value="1"/>
</dbReference>
<dbReference type="EMBL" id="CP036426">
    <property type="protein sequence ID" value="QDV34726.1"/>
    <property type="molecule type" value="Genomic_DNA"/>
</dbReference>
<dbReference type="AlphaFoldDB" id="A0A518H1L6"/>
<gene>
    <name evidence="3" type="primary">ycjS_2</name>
    <name evidence="3" type="ORF">ElP_26200</name>
</gene>
<evidence type="ECO:0000259" key="1">
    <source>
        <dbReference type="Pfam" id="PF01408"/>
    </source>
</evidence>
<evidence type="ECO:0000313" key="3">
    <source>
        <dbReference type="EMBL" id="QDV34726.1"/>
    </source>
</evidence>
<proteinExistence type="predicted"/>
<feature type="domain" description="GFO/IDH/MocA-like oxidoreductase" evidence="2">
    <location>
        <begin position="132"/>
        <end position="232"/>
    </location>
</feature>